<evidence type="ECO:0000313" key="2">
    <source>
        <dbReference type="EMBL" id="KAJ1195699.1"/>
    </source>
</evidence>
<dbReference type="EMBL" id="JANPWB010000004">
    <property type="protein sequence ID" value="KAJ1195699.1"/>
    <property type="molecule type" value="Genomic_DNA"/>
</dbReference>
<dbReference type="AlphaFoldDB" id="A0AAV7V6C9"/>
<name>A0AAV7V6C9_PLEWA</name>
<comment type="caution">
    <text evidence="2">The sequence shown here is derived from an EMBL/GenBank/DDBJ whole genome shotgun (WGS) entry which is preliminary data.</text>
</comment>
<protein>
    <submittedName>
        <fullName evidence="2">Uncharacterized protein</fullName>
    </submittedName>
</protein>
<feature type="region of interest" description="Disordered" evidence="1">
    <location>
        <begin position="192"/>
        <end position="240"/>
    </location>
</feature>
<evidence type="ECO:0000313" key="3">
    <source>
        <dbReference type="Proteomes" id="UP001066276"/>
    </source>
</evidence>
<sequence length="240" mass="26057">MLLAQEEGQYLQCVAGFVRVIDFRSKGLPQPPLQQRFVRGRNGDEGPQCACRVSRGSISATDSPPCRCTSPRLQSRCPGDNHSVPRHRGLDRCARWPAGEGGKGKGPRDEPCTHCQGGSHRWRCVVEGFRSGIHVSAIFLKLVFEGLLVEWQSWSGPLRLHASSAVHARGTSLQCECFPSHPGWRQAAAPQRAWGQTGADPRVAQGQPSNFGGERASVTERAPGPSREHEPQSAHCPGGT</sequence>
<organism evidence="2 3">
    <name type="scientific">Pleurodeles waltl</name>
    <name type="common">Iberian ribbed newt</name>
    <dbReference type="NCBI Taxonomy" id="8319"/>
    <lineage>
        <taxon>Eukaryota</taxon>
        <taxon>Metazoa</taxon>
        <taxon>Chordata</taxon>
        <taxon>Craniata</taxon>
        <taxon>Vertebrata</taxon>
        <taxon>Euteleostomi</taxon>
        <taxon>Amphibia</taxon>
        <taxon>Batrachia</taxon>
        <taxon>Caudata</taxon>
        <taxon>Salamandroidea</taxon>
        <taxon>Salamandridae</taxon>
        <taxon>Pleurodelinae</taxon>
        <taxon>Pleurodeles</taxon>
    </lineage>
</organism>
<proteinExistence type="predicted"/>
<reference evidence="2" key="1">
    <citation type="journal article" date="2022" name="bioRxiv">
        <title>Sequencing and chromosome-scale assembly of the giantPleurodeles waltlgenome.</title>
        <authorList>
            <person name="Brown T."/>
            <person name="Elewa A."/>
            <person name="Iarovenko S."/>
            <person name="Subramanian E."/>
            <person name="Araus A.J."/>
            <person name="Petzold A."/>
            <person name="Susuki M."/>
            <person name="Suzuki K.-i.T."/>
            <person name="Hayashi T."/>
            <person name="Toyoda A."/>
            <person name="Oliveira C."/>
            <person name="Osipova E."/>
            <person name="Leigh N.D."/>
            <person name="Simon A."/>
            <person name="Yun M.H."/>
        </authorList>
    </citation>
    <scope>NUCLEOTIDE SEQUENCE</scope>
    <source>
        <strain evidence="2">20211129_DDA</strain>
        <tissue evidence="2">Liver</tissue>
    </source>
</reference>
<gene>
    <name evidence="2" type="ORF">NDU88_004967</name>
</gene>
<accession>A0AAV7V6C9</accession>
<keyword evidence="3" id="KW-1185">Reference proteome</keyword>
<evidence type="ECO:0000256" key="1">
    <source>
        <dbReference type="SAM" id="MobiDB-lite"/>
    </source>
</evidence>
<dbReference type="Proteomes" id="UP001066276">
    <property type="component" value="Chromosome 2_2"/>
</dbReference>